<organism evidence="2 3">
    <name type="scientific">Flagellimonas lutimaris</name>
    <dbReference type="NCBI Taxonomy" id="475082"/>
    <lineage>
        <taxon>Bacteria</taxon>
        <taxon>Pseudomonadati</taxon>
        <taxon>Bacteroidota</taxon>
        <taxon>Flavobacteriia</taxon>
        <taxon>Flavobacteriales</taxon>
        <taxon>Flavobacteriaceae</taxon>
        <taxon>Flagellimonas</taxon>
    </lineage>
</organism>
<dbReference type="RefSeq" id="WP_119606388.1">
    <property type="nucleotide sequence ID" value="NZ_QXFH01000060.1"/>
</dbReference>
<comment type="caution">
    <text evidence="2">The sequence shown here is derived from an EMBL/GenBank/DDBJ whole genome shotgun (WGS) entry which is preliminary data.</text>
</comment>
<evidence type="ECO:0000259" key="1">
    <source>
        <dbReference type="Pfam" id="PF00144"/>
    </source>
</evidence>
<protein>
    <submittedName>
        <fullName evidence="2">Class A beta-lactamase-related serine hydrolase</fullName>
    </submittedName>
</protein>
<gene>
    <name evidence="2" type="ORF">D2V08_01640</name>
</gene>
<dbReference type="SUPFAM" id="SSF56601">
    <property type="entry name" value="beta-lactamase/transpeptidase-like"/>
    <property type="match status" value="1"/>
</dbReference>
<evidence type="ECO:0000313" key="2">
    <source>
        <dbReference type="EMBL" id="RIV36711.1"/>
    </source>
</evidence>
<dbReference type="PANTHER" id="PTHR46825">
    <property type="entry name" value="D-ALANYL-D-ALANINE-CARBOXYPEPTIDASE/ENDOPEPTIDASE AMPH"/>
    <property type="match status" value="1"/>
</dbReference>
<dbReference type="PANTHER" id="PTHR46825:SF15">
    <property type="entry name" value="BETA-LACTAMASE-RELATED DOMAIN-CONTAINING PROTEIN"/>
    <property type="match status" value="1"/>
</dbReference>
<feature type="domain" description="Beta-lactamase-related" evidence="1">
    <location>
        <begin position="65"/>
        <end position="377"/>
    </location>
</feature>
<dbReference type="Proteomes" id="UP000266067">
    <property type="component" value="Unassembled WGS sequence"/>
</dbReference>
<dbReference type="GO" id="GO:0016787">
    <property type="term" value="F:hydrolase activity"/>
    <property type="evidence" value="ECO:0007669"/>
    <property type="project" value="UniProtKB-KW"/>
</dbReference>
<keyword evidence="2" id="KW-0378">Hydrolase</keyword>
<reference evidence="2 3" key="1">
    <citation type="submission" date="2018-08" db="EMBL/GenBank/DDBJ databases">
        <title>Proposal of Muricauda 72 sp.nov. and Muricauda NH166 sp.nov., isolated from seawater.</title>
        <authorList>
            <person name="Cheng H."/>
            <person name="Wu Y.-H."/>
            <person name="Guo L.-L."/>
            <person name="Xu X.-W."/>
        </authorList>
    </citation>
    <scope>NUCLEOTIDE SEQUENCE [LARGE SCALE GENOMIC DNA]</scope>
    <source>
        <strain evidence="2 3">KCTC 22173</strain>
    </source>
</reference>
<dbReference type="OrthoDB" id="1522765at2"/>
<keyword evidence="3" id="KW-1185">Reference proteome</keyword>
<evidence type="ECO:0000313" key="3">
    <source>
        <dbReference type="Proteomes" id="UP000266067"/>
    </source>
</evidence>
<dbReference type="InterPro" id="IPR012338">
    <property type="entry name" value="Beta-lactam/transpept-like"/>
</dbReference>
<name>A0A3A1NBU9_9FLAO</name>
<sequence>MNTIFKKGLPLFQKPLYLLLTTLCVSSCKNLGVTPQHERVTYKVTAKTERLSKFVASSKDAIAIIPGVSVAVVDENGPLFMKSIGYADMEKETRVNDQTAFYIASCTKSFNGLLANLLEEEGILKLSENITVYAPFKNFNDKTVFEEVTIMDLLSHQSGLSNPYLTFRLAYSGQYDASTILSLIEDETVKSEEGKIFSYTNLGYYFLDAIMKAETGKSWKELLEEKVLKPLEMDNTTAYMSALDKENYAFPHLGGHPDSIYRAPILKTDETMHPAGGLVSNVEDVSKFLTIYINKGSHQGSQIFSQELIERTYKKQVDTKNTIGNAFDAHGYGSGWLLGKHMNEDLVVHYGAYEGYRAHISFIPEKKIGVVVFINHELAMQFINQIVKFTYHLYLDNEMDTFDQEAKINEELTDLLHRYQKYLGERKQKLSEAAWNLSRPKSDYTGVFTNENLGTLEIKQHQDKLVISCGNLKGNAIPHPDSDCTYVQLASQSGESICFQKKDNRITGLQYRGEDFTKTTMVNER</sequence>
<dbReference type="InterPro" id="IPR001466">
    <property type="entry name" value="Beta-lactam-related"/>
</dbReference>
<dbReference type="AlphaFoldDB" id="A0A3A1NBU9"/>
<accession>A0A3A1NBU9</accession>
<proteinExistence type="predicted"/>
<dbReference type="Gene3D" id="3.40.710.10">
    <property type="entry name" value="DD-peptidase/beta-lactamase superfamily"/>
    <property type="match status" value="1"/>
</dbReference>
<dbReference type="InterPro" id="IPR050491">
    <property type="entry name" value="AmpC-like"/>
</dbReference>
<dbReference type="Pfam" id="PF00144">
    <property type="entry name" value="Beta-lactamase"/>
    <property type="match status" value="1"/>
</dbReference>
<dbReference type="EMBL" id="QXFH01000060">
    <property type="protein sequence ID" value="RIV36711.1"/>
    <property type="molecule type" value="Genomic_DNA"/>
</dbReference>